<accession>A0A1I1Q3I6</accession>
<evidence type="ECO:0000256" key="1">
    <source>
        <dbReference type="ARBA" id="ARBA00001913"/>
    </source>
</evidence>
<comment type="cofactor">
    <cofactor evidence="1">
        <name>Ca(2+)</name>
        <dbReference type="ChEBI" id="CHEBI:29108"/>
    </cofactor>
</comment>
<evidence type="ECO:0000313" key="7">
    <source>
        <dbReference type="EMBL" id="SFD12700.1"/>
    </source>
</evidence>
<evidence type="ECO:0000259" key="5">
    <source>
        <dbReference type="Pfam" id="PF07971"/>
    </source>
</evidence>
<dbReference type="InterPro" id="IPR050883">
    <property type="entry name" value="PNGase"/>
</dbReference>
<dbReference type="AlphaFoldDB" id="A0A1I1Q3I6"/>
<dbReference type="GO" id="GO:0000224">
    <property type="term" value="F:peptide-N4-(N-acetyl-beta-glucosaminyl)asparagine amidase activity"/>
    <property type="evidence" value="ECO:0007669"/>
    <property type="project" value="TreeGrafter"/>
</dbReference>
<dbReference type="GO" id="GO:0005829">
    <property type="term" value="C:cytosol"/>
    <property type="evidence" value="ECO:0007669"/>
    <property type="project" value="TreeGrafter"/>
</dbReference>
<keyword evidence="8" id="KW-1185">Reference proteome</keyword>
<dbReference type="InterPro" id="IPR012939">
    <property type="entry name" value="Glyco_hydro_92"/>
</dbReference>
<dbReference type="Gene3D" id="1.20.1610.10">
    <property type="entry name" value="alpha-1,2-mannosidases domains"/>
    <property type="match status" value="1"/>
</dbReference>
<evidence type="ECO:0000256" key="2">
    <source>
        <dbReference type="ARBA" id="ARBA00011245"/>
    </source>
</evidence>
<dbReference type="RefSeq" id="WP_092851175.1">
    <property type="nucleotide sequence ID" value="NZ_FOMI01000004.1"/>
</dbReference>
<organism evidence="7 8">
    <name type="scientific">Algibacter pectinivorans</name>
    <dbReference type="NCBI Taxonomy" id="870482"/>
    <lineage>
        <taxon>Bacteria</taxon>
        <taxon>Pseudomonadati</taxon>
        <taxon>Bacteroidota</taxon>
        <taxon>Flavobacteriia</taxon>
        <taxon>Flavobacteriales</taxon>
        <taxon>Flavobacteriaceae</taxon>
        <taxon>Algibacter</taxon>
    </lineage>
</organism>
<sequence length="764" mass="85981">MKSFSTVLSRLLVILFISFLGCKNETSKDTTTKEAAQVLKDFTQYVNPFIGTSNFGTTNPGPIAVRGMANVSPFNVAGPKNLPLEKDSRWLSTPYINENPFLTGFSHVNLSGVGCPELGVILAMPTTGSLETNHLKYGSTYSEENATVGYYTNKIDKYNVKVEASATTRVGVSKYHFPAGDANILLNLGLGLTNEEGAMVKVVSSTEIEGMRSVGSFCYYKPEEAYPVYFVARFSKPADKFGIWKKPRTYTGVEADWMTYNAETRIKENYTKEVIGDSIGAFMRYKFDKPSTVEMKIGVSYVSIENARENLEKETADKSFDEILTDTKKEWNTHLSRIEVEGGTANDKTIFYTALYHTLIHPSTLNDFNGEYPKMKTRETLKTDGTRYTVFSLWDTYRNLHQLMSLVYPEQQSNMVKSMLQIYDESGWLPKWELNATETTTMVGDPAGIIITDTYLKGIRDFDVEKAYEAMKKSATQLENNPLRPGIKDYIEKGYLTTTTVHSGSVSTTQEYNVSDFAIAQLAKVLDKKDDYKTFSERAISYRKLFNKEFNLLRPKNDDGSWVTPYNPEAGANFEKNLGFIEGNAWQYTFMVAHDTKGLKELMGGDTPFVNRLEDVFDKNQFDMANEPDINYPFLFNHIKGQEYKTGQKVSELLKKYFKNTPDGLPGNDDTGTMSAWAVFSMMGIYPVTPAEPKYAITTPVFDKITIRLNNKYYKNSQLVIKGGGNKKGKIKGVKLGNTNIKGFFINHSDLVKIGTLTVSNKQD</sequence>
<dbReference type="Gene3D" id="2.70.98.10">
    <property type="match status" value="1"/>
</dbReference>
<dbReference type="GO" id="GO:0005975">
    <property type="term" value="P:carbohydrate metabolic process"/>
    <property type="evidence" value="ECO:0007669"/>
    <property type="project" value="InterPro"/>
</dbReference>
<comment type="subunit">
    <text evidence="2">Monomer.</text>
</comment>
<dbReference type="STRING" id="870482.SAMN04487987_104187"/>
<dbReference type="SUPFAM" id="SSF48208">
    <property type="entry name" value="Six-hairpin glycosidases"/>
    <property type="match status" value="1"/>
</dbReference>
<dbReference type="Proteomes" id="UP000199439">
    <property type="component" value="Unassembled WGS sequence"/>
</dbReference>
<keyword evidence="3" id="KW-0106">Calcium</keyword>
<name>A0A1I1Q3I6_9FLAO</name>
<dbReference type="PROSITE" id="PS51257">
    <property type="entry name" value="PROKAR_LIPOPROTEIN"/>
    <property type="match status" value="1"/>
</dbReference>
<feature type="signal peptide" evidence="4">
    <location>
        <begin position="1"/>
        <end position="23"/>
    </location>
</feature>
<evidence type="ECO:0000259" key="6">
    <source>
        <dbReference type="Pfam" id="PF17678"/>
    </source>
</evidence>
<keyword evidence="4" id="KW-0732">Signal</keyword>
<dbReference type="InterPro" id="IPR005887">
    <property type="entry name" value="GH92_a_mannosidase_put"/>
</dbReference>
<dbReference type="FunFam" id="1.20.1050.60:FF:000001">
    <property type="entry name" value="Putative alpha-1,2-mannosidase"/>
    <property type="match status" value="1"/>
</dbReference>
<dbReference type="Gene3D" id="3.30.2080.10">
    <property type="entry name" value="GH92 mannosidase domain"/>
    <property type="match status" value="1"/>
</dbReference>
<dbReference type="EMBL" id="FOMI01000004">
    <property type="protein sequence ID" value="SFD12700.1"/>
    <property type="molecule type" value="Genomic_DNA"/>
</dbReference>
<evidence type="ECO:0000256" key="4">
    <source>
        <dbReference type="SAM" id="SignalP"/>
    </source>
</evidence>
<dbReference type="PANTHER" id="PTHR12143">
    <property type="entry name" value="PEPTIDE N-GLYCANASE PNGASE -RELATED"/>
    <property type="match status" value="1"/>
</dbReference>
<evidence type="ECO:0000313" key="8">
    <source>
        <dbReference type="Proteomes" id="UP000199439"/>
    </source>
</evidence>
<proteinExistence type="predicted"/>
<evidence type="ECO:0000256" key="3">
    <source>
        <dbReference type="ARBA" id="ARBA00022837"/>
    </source>
</evidence>
<dbReference type="InterPro" id="IPR008928">
    <property type="entry name" value="6-hairpin_glycosidase_sf"/>
</dbReference>
<dbReference type="PANTHER" id="PTHR12143:SF39">
    <property type="entry name" value="SECRETED PROTEIN"/>
    <property type="match status" value="1"/>
</dbReference>
<feature type="chain" id="PRO_5011583342" evidence="4">
    <location>
        <begin position="24"/>
        <end position="764"/>
    </location>
</feature>
<dbReference type="OrthoDB" id="9804511at2"/>
<protein>
    <submittedName>
        <fullName evidence="7">Alpha-1,2-mannosidase, putative</fullName>
    </submittedName>
</protein>
<dbReference type="Pfam" id="PF07971">
    <property type="entry name" value="Glyco_hydro_92"/>
    <property type="match status" value="1"/>
</dbReference>
<feature type="domain" description="Glycosyl hydrolase family 92" evidence="5">
    <location>
        <begin position="306"/>
        <end position="759"/>
    </location>
</feature>
<gene>
    <name evidence="7" type="ORF">SAMN04487987_104187</name>
</gene>
<feature type="domain" description="Glycosyl hydrolase family 92 N-terminal" evidence="6">
    <location>
        <begin position="45"/>
        <end position="300"/>
    </location>
</feature>
<dbReference type="InterPro" id="IPR041371">
    <property type="entry name" value="GH92_N"/>
</dbReference>
<dbReference type="NCBIfam" id="TIGR01180">
    <property type="entry name" value="aman2_put"/>
    <property type="match status" value="1"/>
</dbReference>
<dbReference type="GO" id="GO:0030246">
    <property type="term" value="F:carbohydrate binding"/>
    <property type="evidence" value="ECO:0007669"/>
    <property type="project" value="InterPro"/>
</dbReference>
<reference evidence="8" key="1">
    <citation type="submission" date="2016-10" db="EMBL/GenBank/DDBJ databases">
        <authorList>
            <person name="Varghese N."/>
            <person name="Submissions S."/>
        </authorList>
    </citation>
    <scope>NUCLEOTIDE SEQUENCE [LARGE SCALE GENOMIC DNA]</scope>
    <source>
        <strain evidence="8">DSM 25730</strain>
    </source>
</reference>
<dbReference type="InterPro" id="IPR014718">
    <property type="entry name" value="GH-type_carb-bd"/>
</dbReference>
<dbReference type="Pfam" id="PF17678">
    <property type="entry name" value="Glyco_hydro_92N"/>
    <property type="match status" value="1"/>
</dbReference>
<dbReference type="Gene3D" id="1.20.1050.60">
    <property type="entry name" value="alpha-1,2-mannosidase"/>
    <property type="match status" value="1"/>
</dbReference>
<dbReference type="GO" id="GO:0006516">
    <property type="term" value="P:glycoprotein catabolic process"/>
    <property type="evidence" value="ECO:0007669"/>
    <property type="project" value="TreeGrafter"/>
</dbReference>